<dbReference type="Proteomes" id="UP000314294">
    <property type="component" value="Unassembled WGS sequence"/>
</dbReference>
<dbReference type="EMBL" id="SRLO01001303">
    <property type="protein sequence ID" value="TNN39173.1"/>
    <property type="molecule type" value="Genomic_DNA"/>
</dbReference>
<organism evidence="1 2">
    <name type="scientific">Liparis tanakae</name>
    <name type="common">Tanaka's snailfish</name>
    <dbReference type="NCBI Taxonomy" id="230148"/>
    <lineage>
        <taxon>Eukaryota</taxon>
        <taxon>Metazoa</taxon>
        <taxon>Chordata</taxon>
        <taxon>Craniata</taxon>
        <taxon>Vertebrata</taxon>
        <taxon>Euteleostomi</taxon>
        <taxon>Actinopterygii</taxon>
        <taxon>Neopterygii</taxon>
        <taxon>Teleostei</taxon>
        <taxon>Neoteleostei</taxon>
        <taxon>Acanthomorphata</taxon>
        <taxon>Eupercaria</taxon>
        <taxon>Perciformes</taxon>
        <taxon>Cottioidei</taxon>
        <taxon>Cottales</taxon>
        <taxon>Liparidae</taxon>
        <taxon>Liparis</taxon>
    </lineage>
</organism>
<proteinExistence type="predicted"/>
<accession>A0A4Z2FEG5</accession>
<keyword evidence="2" id="KW-1185">Reference proteome</keyword>
<name>A0A4Z2FEG5_9TELE</name>
<reference evidence="1 2" key="1">
    <citation type="submission" date="2019-03" db="EMBL/GenBank/DDBJ databases">
        <title>First draft genome of Liparis tanakae, snailfish: a comprehensive survey of snailfish specific genes.</title>
        <authorList>
            <person name="Kim W."/>
            <person name="Song I."/>
            <person name="Jeong J.-H."/>
            <person name="Kim D."/>
            <person name="Kim S."/>
            <person name="Ryu S."/>
            <person name="Song J.Y."/>
            <person name="Lee S.K."/>
        </authorList>
    </citation>
    <scope>NUCLEOTIDE SEQUENCE [LARGE SCALE GENOMIC DNA]</scope>
    <source>
        <tissue evidence="1">Muscle</tissue>
    </source>
</reference>
<sequence length="131" mass="14410">MYICHAYREELNRTARGIEFVRTESPRAQEDKVQGVFGVVLSQDGRRVTRRQGAINRGRFSVAAQQQLPVSPPATTYAVVVKQGAVALLLSRRSFLSGDVHFVPRQAESTESGCRATGVRGLVRLVANRNG</sequence>
<evidence type="ECO:0000313" key="2">
    <source>
        <dbReference type="Proteomes" id="UP000314294"/>
    </source>
</evidence>
<gene>
    <name evidence="1" type="ORF">EYF80_050661</name>
</gene>
<dbReference type="AlphaFoldDB" id="A0A4Z2FEG5"/>
<comment type="caution">
    <text evidence="1">The sequence shown here is derived from an EMBL/GenBank/DDBJ whole genome shotgun (WGS) entry which is preliminary data.</text>
</comment>
<evidence type="ECO:0000313" key="1">
    <source>
        <dbReference type="EMBL" id="TNN39173.1"/>
    </source>
</evidence>
<protein>
    <submittedName>
        <fullName evidence="1">Uncharacterized protein</fullName>
    </submittedName>
</protein>